<proteinExistence type="predicted"/>
<dbReference type="EMBL" id="CP046401">
    <property type="protein sequence ID" value="QGY47472.1"/>
    <property type="molecule type" value="Genomic_DNA"/>
</dbReference>
<evidence type="ECO:0000313" key="3">
    <source>
        <dbReference type="Proteomes" id="UP000428260"/>
    </source>
</evidence>
<sequence length="122" mass="13777">METVLTKTIISGALTLLLIVSGVWLRKNGEPYKTDIFTIHKLAIVALVVFVVLIYINHLKTFSFNGTGFILFIISDVIFLVAFISGALLSFEKIVSYQLKIVHRLVSWITILFVPVIWLVCH</sequence>
<accession>A0A6I6K4Z1</accession>
<feature type="transmembrane region" description="Helical" evidence="1">
    <location>
        <begin position="6"/>
        <end position="25"/>
    </location>
</feature>
<evidence type="ECO:0000256" key="1">
    <source>
        <dbReference type="SAM" id="Phobius"/>
    </source>
</evidence>
<keyword evidence="1" id="KW-0472">Membrane</keyword>
<keyword evidence="3" id="KW-1185">Reference proteome</keyword>
<dbReference type="KEGG" id="mcos:GM418_28520"/>
<feature type="transmembrane region" description="Helical" evidence="1">
    <location>
        <begin position="68"/>
        <end position="89"/>
    </location>
</feature>
<feature type="transmembrane region" description="Helical" evidence="1">
    <location>
        <begin position="37"/>
        <end position="56"/>
    </location>
</feature>
<feature type="transmembrane region" description="Helical" evidence="1">
    <location>
        <begin position="101"/>
        <end position="120"/>
    </location>
</feature>
<dbReference type="Proteomes" id="UP000428260">
    <property type="component" value="Chromosome"/>
</dbReference>
<evidence type="ECO:0000313" key="2">
    <source>
        <dbReference type="EMBL" id="QGY47472.1"/>
    </source>
</evidence>
<protein>
    <recommendedName>
        <fullName evidence="4">Cytochrome b561 domain-containing protein</fullName>
    </recommendedName>
</protein>
<name>A0A6I6K4Z1_9BACT</name>
<keyword evidence="1" id="KW-0812">Transmembrane</keyword>
<reference evidence="2 3" key="1">
    <citation type="submission" date="2019-11" db="EMBL/GenBank/DDBJ databases">
        <authorList>
            <person name="Zheng R.K."/>
            <person name="Sun C.M."/>
        </authorList>
    </citation>
    <scope>NUCLEOTIDE SEQUENCE [LARGE SCALE GENOMIC DNA]</scope>
    <source>
        <strain evidence="2 3">WC007</strain>
    </source>
</reference>
<dbReference type="RefSeq" id="WP_158871377.1">
    <property type="nucleotide sequence ID" value="NZ_CP046401.1"/>
</dbReference>
<keyword evidence="1" id="KW-1133">Transmembrane helix</keyword>
<organism evidence="2 3">
    <name type="scientific">Maribellus comscasis</name>
    <dbReference type="NCBI Taxonomy" id="2681766"/>
    <lineage>
        <taxon>Bacteria</taxon>
        <taxon>Pseudomonadati</taxon>
        <taxon>Bacteroidota</taxon>
        <taxon>Bacteroidia</taxon>
        <taxon>Marinilabiliales</taxon>
        <taxon>Prolixibacteraceae</taxon>
        <taxon>Maribellus</taxon>
    </lineage>
</organism>
<gene>
    <name evidence="2" type="ORF">GM418_28520</name>
</gene>
<dbReference type="AlphaFoldDB" id="A0A6I6K4Z1"/>
<evidence type="ECO:0008006" key="4">
    <source>
        <dbReference type="Google" id="ProtNLM"/>
    </source>
</evidence>